<dbReference type="Pfam" id="PF08263">
    <property type="entry name" value="LRRNT_2"/>
    <property type="match status" value="1"/>
</dbReference>
<evidence type="ECO:0000256" key="1">
    <source>
        <dbReference type="ARBA" id="ARBA00004196"/>
    </source>
</evidence>
<dbReference type="AlphaFoldDB" id="A0AAD1X8M5"/>
<protein>
    <recommendedName>
        <fullName evidence="4">Leucine-rich repeat-containing N-terminal plant-type domain-containing protein</fullName>
    </recommendedName>
</protein>
<dbReference type="PANTHER" id="PTHR48059:SF30">
    <property type="entry name" value="OS06G0587000 PROTEIN"/>
    <property type="match status" value="1"/>
</dbReference>
<keyword evidence="3" id="KW-0732">Signal</keyword>
<accession>A0AAD1X8M5</accession>
<proteinExistence type="inferred from homology"/>
<organism evidence="5 6">
    <name type="scientific">Euplotes crassus</name>
    <dbReference type="NCBI Taxonomy" id="5936"/>
    <lineage>
        <taxon>Eukaryota</taxon>
        <taxon>Sar</taxon>
        <taxon>Alveolata</taxon>
        <taxon>Ciliophora</taxon>
        <taxon>Intramacronucleata</taxon>
        <taxon>Spirotrichea</taxon>
        <taxon>Hypotrichia</taxon>
        <taxon>Euplotida</taxon>
        <taxon>Euplotidae</taxon>
        <taxon>Moneuplotes</taxon>
    </lineage>
</organism>
<dbReference type="Proteomes" id="UP001295684">
    <property type="component" value="Unassembled WGS sequence"/>
</dbReference>
<dbReference type="InterPro" id="IPR001611">
    <property type="entry name" value="Leu-rich_rpt"/>
</dbReference>
<dbReference type="InterPro" id="IPR013210">
    <property type="entry name" value="LRR_N_plant-typ"/>
</dbReference>
<comment type="similarity">
    <text evidence="2">Belongs to the polygalacturonase-inhibiting protein family.</text>
</comment>
<evidence type="ECO:0000256" key="3">
    <source>
        <dbReference type="SAM" id="SignalP"/>
    </source>
</evidence>
<name>A0AAD1X8M5_EUPCR</name>
<dbReference type="Pfam" id="PF00560">
    <property type="entry name" value="LRR_1"/>
    <property type="match status" value="1"/>
</dbReference>
<feature type="domain" description="Leucine-rich repeat-containing N-terminal plant-type" evidence="4">
    <location>
        <begin position="318"/>
        <end position="357"/>
    </location>
</feature>
<evidence type="ECO:0000313" key="6">
    <source>
        <dbReference type="Proteomes" id="UP001295684"/>
    </source>
</evidence>
<feature type="chain" id="PRO_5042010197" description="Leucine-rich repeat-containing N-terminal plant-type domain-containing protein" evidence="3">
    <location>
        <begin position="17"/>
        <end position="604"/>
    </location>
</feature>
<dbReference type="PANTHER" id="PTHR48059">
    <property type="entry name" value="POLYGALACTURONASE INHIBITOR 1"/>
    <property type="match status" value="1"/>
</dbReference>
<keyword evidence="6" id="KW-1185">Reference proteome</keyword>
<evidence type="ECO:0000259" key="4">
    <source>
        <dbReference type="Pfam" id="PF08263"/>
    </source>
</evidence>
<comment type="caution">
    <text evidence="5">The sequence shown here is derived from an EMBL/GenBank/DDBJ whole genome shotgun (WGS) entry which is preliminary data.</text>
</comment>
<evidence type="ECO:0000256" key="2">
    <source>
        <dbReference type="ARBA" id="ARBA00038043"/>
    </source>
</evidence>
<reference evidence="5" key="1">
    <citation type="submission" date="2023-07" db="EMBL/GenBank/DDBJ databases">
        <authorList>
            <consortium name="AG Swart"/>
            <person name="Singh M."/>
            <person name="Singh A."/>
            <person name="Seah K."/>
            <person name="Emmerich C."/>
        </authorList>
    </citation>
    <scope>NUCLEOTIDE SEQUENCE</scope>
    <source>
        <strain evidence="5">DP1</strain>
    </source>
</reference>
<evidence type="ECO:0000313" key="5">
    <source>
        <dbReference type="EMBL" id="CAI2362792.1"/>
    </source>
</evidence>
<feature type="signal peptide" evidence="3">
    <location>
        <begin position="1"/>
        <end position="16"/>
    </location>
</feature>
<dbReference type="InterPro" id="IPR032675">
    <property type="entry name" value="LRR_dom_sf"/>
</dbReference>
<dbReference type="EMBL" id="CAMPGE010003947">
    <property type="protein sequence ID" value="CAI2362792.1"/>
    <property type="molecule type" value="Genomic_DNA"/>
</dbReference>
<dbReference type="InterPro" id="IPR051848">
    <property type="entry name" value="PGIP"/>
</dbReference>
<sequence length="604" mass="67189">MCKKIFLLLLLSICQCDIVVDSFSFTPQFVRQASEYTFVIRSPNLSWITATQILIYFDFELYELDNVSYTCTSKTKLNTDPEKIASSPVCQGVVEGAKKYIKVTDYLVDPYAFNTTITLVISGIPNARSSHYISGIHFEIKTIVNSILIVHGITQGFKCLPNSITSPSLTQSTQNRHETGNVDITFTTSTSANQNDLILIKFPQGITIHYDFSCTSLSGFSGTLECRKLSELNILVKEAFSGSAVTSAGTFSLRIQGVYGHIEWHETESMVIKTMDGVYEGIIDETAENEISLKFSFERITSRVLCDAEYCNQATSAAEKQALVDLYTSTDGANWLVKTNWNTGDPCQNSWYGIMCNKYGQIIAINFFENKLTGTIPDSISDLTYLIYLNIWNDAREYEGEDNVNKNTISAWNPKIHELVNLEEINFINLGMTGTLDITFNNLASLKSANLGYNTFTGSLPDNFGNMPNLENFQISHSSLSGNLPASLSTLQKLKFVELDNNQFTGSAPILTSPELVGLELSDNQLSGSFPSTYFSTTSYLKLEFVNVLFNSIVVPNHCLKYVYCFKNVMIDTIDGDTITTLDSGTTTFINSAEATEEEDVIEF</sequence>
<comment type="subcellular location">
    <subcellularLocation>
        <location evidence="1">Cell envelope</location>
    </subcellularLocation>
</comment>
<gene>
    <name evidence="5" type="ORF">ECRASSUSDP1_LOCUS4119</name>
</gene>
<dbReference type="Gene3D" id="3.80.10.10">
    <property type="entry name" value="Ribonuclease Inhibitor"/>
    <property type="match status" value="1"/>
</dbReference>
<dbReference type="SUPFAM" id="SSF52058">
    <property type="entry name" value="L domain-like"/>
    <property type="match status" value="1"/>
</dbReference>